<keyword evidence="2" id="KW-1185">Reference proteome</keyword>
<dbReference type="Proteomes" id="UP000249248">
    <property type="component" value="Unassembled WGS sequence"/>
</dbReference>
<evidence type="ECO:0000313" key="2">
    <source>
        <dbReference type="Proteomes" id="UP000249248"/>
    </source>
</evidence>
<dbReference type="OrthoDB" id="1467664at2"/>
<sequence length="154" mass="17534">MFGKKKKKKQIEGKVKLQPLDFPAKVLSVWSEAISGDEKCLQVLLKSEYRALGLFVYALYLKEDARTWLLENGYAHLMAMINGVEGNKNAIAWLDVHGFHILKNMALSADGEAAGFQWLVDNNHKDMALISKKIEHLKDEIELNNNDVHRISRD</sequence>
<organism evidence="1 2">
    <name type="scientific">Putridiphycobacter roseus</name>
    <dbReference type="NCBI Taxonomy" id="2219161"/>
    <lineage>
        <taxon>Bacteria</taxon>
        <taxon>Pseudomonadati</taxon>
        <taxon>Bacteroidota</taxon>
        <taxon>Flavobacteriia</taxon>
        <taxon>Flavobacteriales</taxon>
        <taxon>Crocinitomicaceae</taxon>
        <taxon>Putridiphycobacter</taxon>
    </lineage>
</organism>
<proteinExistence type="predicted"/>
<protein>
    <submittedName>
        <fullName evidence="1">Uncharacterized protein</fullName>
    </submittedName>
</protein>
<comment type="caution">
    <text evidence="1">The sequence shown here is derived from an EMBL/GenBank/DDBJ whole genome shotgun (WGS) entry which is preliminary data.</text>
</comment>
<name>A0A2W1NE31_9FLAO</name>
<gene>
    <name evidence="1" type="ORF">DNU06_08820</name>
</gene>
<dbReference type="EMBL" id="QKSB01000004">
    <property type="protein sequence ID" value="PZE17363.1"/>
    <property type="molecule type" value="Genomic_DNA"/>
</dbReference>
<evidence type="ECO:0000313" key="1">
    <source>
        <dbReference type="EMBL" id="PZE17363.1"/>
    </source>
</evidence>
<reference evidence="1 2" key="1">
    <citation type="submission" date="2018-06" db="EMBL/GenBank/DDBJ databases">
        <title>The draft genome sequence of Crocinitomix sp. SM1701.</title>
        <authorList>
            <person name="Zhang X."/>
        </authorList>
    </citation>
    <scope>NUCLEOTIDE SEQUENCE [LARGE SCALE GENOMIC DNA]</scope>
    <source>
        <strain evidence="1 2">SM1701</strain>
    </source>
</reference>
<accession>A0A2W1NE31</accession>
<dbReference type="AlphaFoldDB" id="A0A2W1NE31"/>
<dbReference type="RefSeq" id="WP_111062888.1">
    <property type="nucleotide sequence ID" value="NZ_JBHUCU010000016.1"/>
</dbReference>